<evidence type="ECO:0000313" key="10">
    <source>
        <dbReference type="EMBL" id="PTW49170.1"/>
    </source>
</evidence>
<keyword evidence="5 8" id="KW-1133">Transmembrane helix</keyword>
<evidence type="ECO:0000259" key="9">
    <source>
        <dbReference type="Pfam" id="PF02397"/>
    </source>
</evidence>
<comment type="subcellular location">
    <subcellularLocation>
        <location evidence="1">Membrane</location>
        <topology evidence="1">Multi-pass membrane protein</topology>
    </subcellularLocation>
</comment>
<accession>A0A2T5UCE3</accession>
<feature type="transmembrane region" description="Helical" evidence="8">
    <location>
        <begin position="20"/>
        <end position="42"/>
    </location>
</feature>
<evidence type="ECO:0000256" key="1">
    <source>
        <dbReference type="ARBA" id="ARBA00004141"/>
    </source>
</evidence>
<dbReference type="AlphaFoldDB" id="A0A2T5UCE3"/>
<evidence type="ECO:0000256" key="6">
    <source>
        <dbReference type="ARBA" id="ARBA00023136"/>
    </source>
</evidence>
<dbReference type="Proteomes" id="UP000244013">
    <property type="component" value="Unassembled WGS sequence"/>
</dbReference>
<feature type="domain" description="Bacterial sugar transferase" evidence="9">
    <location>
        <begin position="264"/>
        <end position="452"/>
    </location>
</feature>
<keyword evidence="4 8" id="KW-0812">Transmembrane</keyword>
<reference evidence="10 11" key="1">
    <citation type="submission" date="2018-04" db="EMBL/GenBank/DDBJ databases">
        <title>Genomic Encyclopedia of Type Strains, Phase III (KMG-III): the genomes of soil and plant-associated and newly described type strains.</title>
        <authorList>
            <person name="Whitman W."/>
        </authorList>
    </citation>
    <scope>NUCLEOTIDE SEQUENCE [LARGE SCALE GENOMIC DNA]</scope>
    <source>
        <strain evidence="10 11">MA-olki</strain>
    </source>
</reference>
<dbReference type="InterPro" id="IPR003362">
    <property type="entry name" value="Bact_transf"/>
</dbReference>
<dbReference type="GO" id="GO:0000271">
    <property type="term" value="P:polysaccharide biosynthetic process"/>
    <property type="evidence" value="ECO:0007669"/>
    <property type="project" value="UniProtKB-KW"/>
</dbReference>
<dbReference type="GO" id="GO:0016780">
    <property type="term" value="F:phosphotransferase activity, for other substituted phosphate groups"/>
    <property type="evidence" value="ECO:0007669"/>
    <property type="project" value="TreeGrafter"/>
</dbReference>
<feature type="transmembrane region" description="Helical" evidence="8">
    <location>
        <begin position="269"/>
        <end position="290"/>
    </location>
</feature>
<dbReference type="OrthoDB" id="9808602at2"/>
<organism evidence="10 11">
    <name type="scientific">Sphingomonas faeni</name>
    <dbReference type="NCBI Taxonomy" id="185950"/>
    <lineage>
        <taxon>Bacteria</taxon>
        <taxon>Pseudomonadati</taxon>
        <taxon>Pseudomonadota</taxon>
        <taxon>Alphaproteobacteria</taxon>
        <taxon>Sphingomonadales</taxon>
        <taxon>Sphingomonadaceae</taxon>
        <taxon>Sphingomonas</taxon>
    </lineage>
</organism>
<keyword evidence="6 8" id="KW-0472">Membrane</keyword>
<keyword evidence="3 10" id="KW-0808">Transferase</keyword>
<dbReference type="PANTHER" id="PTHR30576">
    <property type="entry name" value="COLANIC BIOSYNTHESIS UDP-GLUCOSE LIPID CARRIER TRANSFERASE"/>
    <property type="match status" value="1"/>
</dbReference>
<keyword evidence="7" id="KW-0270">Exopolysaccharide synthesis</keyword>
<dbReference type="GO" id="GO:0016020">
    <property type="term" value="C:membrane"/>
    <property type="evidence" value="ECO:0007669"/>
    <property type="project" value="UniProtKB-SubCell"/>
</dbReference>
<evidence type="ECO:0000313" key="11">
    <source>
        <dbReference type="Proteomes" id="UP000244013"/>
    </source>
</evidence>
<protein>
    <submittedName>
        <fullName evidence="10">Exopolysaccharide biosynthesis polyprenyl glycosylphosphotransferase</fullName>
    </submittedName>
</protein>
<name>A0A2T5UCE3_9SPHN</name>
<proteinExistence type="inferred from homology"/>
<gene>
    <name evidence="10" type="ORF">C8J25_101676</name>
</gene>
<feature type="transmembrane region" description="Helical" evidence="8">
    <location>
        <begin position="119"/>
        <end position="139"/>
    </location>
</feature>
<dbReference type="InterPro" id="IPR017475">
    <property type="entry name" value="EPS_sugar_tfrase"/>
</dbReference>
<comment type="caution">
    <text evidence="10">The sequence shown here is derived from an EMBL/GenBank/DDBJ whole genome shotgun (WGS) entry which is preliminary data.</text>
</comment>
<evidence type="ECO:0000256" key="2">
    <source>
        <dbReference type="ARBA" id="ARBA00006464"/>
    </source>
</evidence>
<feature type="transmembrane region" description="Helical" evidence="8">
    <location>
        <begin position="54"/>
        <end position="72"/>
    </location>
</feature>
<dbReference type="EMBL" id="QAYE01000001">
    <property type="protein sequence ID" value="PTW49170.1"/>
    <property type="molecule type" value="Genomic_DNA"/>
</dbReference>
<evidence type="ECO:0000256" key="7">
    <source>
        <dbReference type="ARBA" id="ARBA00023169"/>
    </source>
</evidence>
<evidence type="ECO:0000256" key="8">
    <source>
        <dbReference type="SAM" id="Phobius"/>
    </source>
</evidence>
<dbReference type="Pfam" id="PF02397">
    <property type="entry name" value="Bac_transf"/>
    <property type="match status" value="1"/>
</dbReference>
<comment type="similarity">
    <text evidence="2">Belongs to the bacterial sugar transferase family.</text>
</comment>
<evidence type="ECO:0000256" key="5">
    <source>
        <dbReference type="ARBA" id="ARBA00022989"/>
    </source>
</evidence>
<evidence type="ECO:0000256" key="4">
    <source>
        <dbReference type="ARBA" id="ARBA00022692"/>
    </source>
</evidence>
<feature type="transmembrane region" description="Helical" evidence="8">
    <location>
        <begin position="93"/>
        <end position="113"/>
    </location>
</feature>
<dbReference type="PANTHER" id="PTHR30576:SF0">
    <property type="entry name" value="UNDECAPRENYL-PHOSPHATE N-ACETYLGALACTOSAMINYL 1-PHOSPHATE TRANSFERASE-RELATED"/>
    <property type="match status" value="1"/>
</dbReference>
<dbReference type="NCBIfam" id="TIGR03025">
    <property type="entry name" value="EPS_sugtrans"/>
    <property type="match status" value="1"/>
</dbReference>
<evidence type="ECO:0000256" key="3">
    <source>
        <dbReference type="ARBA" id="ARBA00022679"/>
    </source>
</evidence>
<sequence length="457" mass="50656">MAPSRGKKPARTWRPSASSLRVRLILGMLTVDTTCIIASYLAAAGLRGVFANDTAWIVILAMLIPVFIITTLNNDSYAAANLRDPFRSVARGLQAYALAICAVVFIAFCLKASDTFPRLVVALGSAFAIVSLALGRFLFVRHMPAIIGGNPFSIVLLYDSGQPIPRGDFSVVIAADSYFDPDHHDPVMYDRLAQSLSGADRVIVACSPERRLAWAQALKGANIQSEIFMPELNVLAPLGISAHGDTPTVIIANGPLVLFDRFVKRSFDVMLASCALVTLMPVWILIALSVKLDSRGPIFFSQIRIGRSNQMFRLMKFRSMRVDHSDGAGARSTSRDDDRITRVGKIIRSTSIDELPQLLNVLKGDMSIVGPRPHALGSRAADKLFWEVDQRYWHRHAAKPGLTGLAQVRGYRGATLYEDDLRNRLQADLEYLEHWSIWRDIKIIVLTFRVLLHRNAF</sequence>